<feature type="transmembrane region" description="Helical" evidence="1">
    <location>
        <begin position="50"/>
        <end position="69"/>
    </location>
</feature>
<dbReference type="Proteomes" id="UP001319104">
    <property type="component" value="Unassembled WGS sequence"/>
</dbReference>
<evidence type="ECO:0000313" key="3">
    <source>
        <dbReference type="Proteomes" id="UP001319104"/>
    </source>
</evidence>
<evidence type="ECO:0000313" key="2">
    <source>
        <dbReference type="EMBL" id="MBS9525605.1"/>
    </source>
</evidence>
<reference evidence="2 3" key="1">
    <citation type="submission" date="2021-05" db="EMBL/GenBank/DDBJ databases">
        <authorList>
            <person name="Zhang Z.D."/>
            <person name="Osman G."/>
        </authorList>
    </citation>
    <scope>NUCLEOTIDE SEQUENCE [LARGE SCALE GENOMIC DNA]</scope>
    <source>
        <strain evidence="2 3">KCTC 32217</strain>
    </source>
</reference>
<feature type="transmembrane region" description="Helical" evidence="1">
    <location>
        <begin position="218"/>
        <end position="235"/>
    </location>
</feature>
<evidence type="ECO:0000256" key="1">
    <source>
        <dbReference type="SAM" id="Phobius"/>
    </source>
</evidence>
<protein>
    <submittedName>
        <fullName evidence="2">WbuO protein</fullName>
    </submittedName>
</protein>
<dbReference type="AlphaFoldDB" id="A0AAP2G5J5"/>
<gene>
    <name evidence="2" type="ORF">KI659_16425</name>
</gene>
<accession>A0AAP2G5J5</accession>
<keyword evidence="1" id="KW-0812">Transmembrane</keyword>
<keyword evidence="3" id="KW-1185">Reference proteome</keyword>
<feature type="transmembrane region" description="Helical" evidence="1">
    <location>
        <begin position="20"/>
        <end position="38"/>
    </location>
</feature>
<proteinExistence type="predicted"/>
<dbReference type="EMBL" id="JAHCMY010000015">
    <property type="protein sequence ID" value="MBS9525605.1"/>
    <property type="molecule type" value="Genomic_DNA"/>
</dbReference>
<comment type="caution">
    <text evidence="2">The sequence shown here is derived from an EMBL/GenBank/DDBJ whole genome shotgun (WGS) entry which is preliminary data.</text>
</comment>
<feature type="transmembrane region" description="Helical" evidence="1">
    <location>
        <begin position="123"/>
        <end position="140"/>
    </location>
</feature>
<feature type="transmembrane region" description="Helical" evidence="1">
    <location>
        <begin position="241"/>
        <end position="259"/>
    </location>
</feature>
<sequence length="269" mass="31807">MFRFIAPFNYLYFSRLRIKAEVYSLIYIYPLALAVYLFGFYGQSISEQGILFILLLVMWMLPYEVGYMINDSITVDYEKYPNRRISQNDVSFIRKNLPSIMLIRFGLLGAIVGVIMVTNLMEWTKMVYCGIYLALVSIAFQFHNRIRSRYNVLTYFVLCVLKYWFPVYFILGFEFGFEPYIILLFSFPVLRTIEHSVKPKYELLNWQAIIGPLDTFRAIYYGSGLLSVFIAGFFLKMNPIWLYVFTYFFLFRAGIFLLIKSGAYRRVVS</sequence>
<name>A0AAP2G5J5_9BACT</name>
<organism evidence="2 3">
    <name type="scientific">Litoribacter ruber</name>
    <dbReference type="NCBI Taxonomy" id="702568"/>
    <lineage>
        <taxon>Bacteria</taxon>
        <taxon>Pseudomonadati</taxon>
        <taxon>Bacteroidota</taxon>
        <taxon>Cytophagia</taxon>
        <taxon>Cytophagales</taxon>
        <taxon>Cyclobacteriaceae</taxon>
        <taxon>Litoribacter</taxon>
    </lineage>
</organism>
<keyword evidence="1" id="KW-0472">Membrane</keyword>
<keyword evidence="1" id="KW-1133">Transmembrane helix</keyword>
<feature type="transmembrane region" description="Helical" evidence="1">
    <location>
        <begin position="101"/>
        <end position="117"/>
    </location>
</feature>
<dbReference type="RefSeq" id="WP_213946465.1">
    <property type="nucleotide sequence ID" value="NZ_JAHCMY010000015.1"/>
</dbReference>